<dbReference type="PROSITE" id="PS50106">
    <property type="entry name" value="PDZ"/>
    <property type="match status" value="1"/>
</dbReference>
<evidence type="ECO:0000256" key="6">
    <source>
        <dbReference type="ARBA" id="ARBA00023038"/>
    </source>
</evidence>
<evidence type="ECO:0000256" key="12">
    <source>
        <dbReference type="SAM" id="MobiDB-lite"/>
    </source>
</evidence>
<evidence type="ECO:0000256" key="1">
    <source>
        <dbReference type="ARBA" id="ARBA00004245"/>
    </source>
</evidence>
<dbReference type="Gene3D" id="2.10.110.10">
    <property type="entry name" value="Cysteine Rich Protein"/>
    <property type="match status" value="1"/>
</dbReference>
<keyword evidence="7" id="KW-0206">Cytoskeleton</keyword>
<evidence type="ECO:0000256" key="7">
    <source>
        <dbReference type="ARBA" id="ARBA00023212"/>
    </source>
</evidence>
<evidence type="ECO:0000256" key="11">
    <source>
        <dbReference type="PROSITE-ProRule" id="PRU00125"/>
    </source>
</evidence>
<dbReference type="SMART" id="SM00132">
    <property type="entry name" value="LIM"/>
    <property type="match status" value="1"/>
</dbReference>
<dbReference type="SMART" id="SM00228">
    <property type="entry name" value="PDZ"/>
    <property type="match status" value="1"/>
</dbReference>
<dbReference type="InterPro" id="IPR050604">
    <property type="entry name" value="PDZ-LIM_domain"/>
</dbReference>
<dbReference type="CDD" id="cd06753">
    <property type="entry name" value="PDZ_PDLIM-like"/>
    <property type="match status" value="1"/>
</dbReference>
<reference evidence="15" key="1">
    <citation type="journal article" date="2014" name="Nature">
        <title>Elephant shark genome provides unique insights into gnathostome evolution.</title>
        <authorList>
            <consortium name="International Elephant Shark Genome Sequencing Consortium"/>
            <person name="Venkatesh B."/>
            <person name="Lee A.P."/>
            <person name="Ravi V."/>
            <person name="Maurya A.K."/>
            <person name="Lian M.M."/>
            <person name="Swann J.B."/>
            <person name="Ohta Y."/>
            <person name="Flajnik M.F."/>
            <person name="Sutoh Y."/>
            <person name="Kasahara M."/>
            <person name="Hoon S."/>
            <person name="Gangu V."/>
            <person name="Roy S.W."/>
            <person name="Irimia M."/>
            <person name="Korzh V."/>
            <person name="Kondrychyn I."/>
            <person name="Lim Z.W."/>
            <person name="Tay B.H."/>
            <person name="Tohari S."/>
            <person name="Kong K.W."/>
            <person name="Ho S."/>
            <person name="Lorente-Galdos B."/>
            <person name="Quilez J."/>
            <person name="Marques-Bonet T."/>
            <person name="Raney B.J."/>
            <person name="Ingham P.W."/>
            <person name="Tay A."/>
            <person name="Hillier L.W."/>
            <person name="Minx P."/>
            <person name="Boehm T."/>
            <person name="Wilson R.K."/>
            <person name="Brenner S."/>
            <person name="Warren W.C."/>
        </authorList>
    </citation>
    <scope>NUCLEOTIDE SEQUENCE</scope>
    <source>
        <tissue evidence="15">Intestine</tissue>
    </source>
</reference>
<dbReference type="PANTHER" id="PTHR24214:SF1">
    <property type="entry name" value="PDZ AND LIM DOMAIN PROTEIN 2"/>
    <property type="match status" value="1"/>
</dbReference>
<organism evidence="15">
    <name type="scientific">Callorhinchus milii</name>
    <name type="common">Ghost shark</name>
    <dbReference type="NCBI Taxonomy" id="7868"/>
    <lineage>
        <taxon>Eukaryota</taxon>
        <taxon>Metazoa</taxon>
        <taxon>Chordata</taxon>
        <taxon>Craniata</taxon>
        <taxon>Vertebrata</taxon>
        <taxon>Chondrichthyes</taxon>
        <taxon>Holocephali</taxon>
        <taxon>Chimaeriformes</taxon>
        <taxon>Callorhinchidae</taxon>
        <taxon>Callorhinchus</taxon>
    </lineage>
</organism>
<dbReference type="CDD" id="cd09449">
    <property type="entry name" value="LIM_Mystique"/>
    <property type="match status" value="1"/>
</dbReference>
<dbReference type="PANTHER" id="PTHR24214">
    <property type="entry name" value="PDZ AND LIM DOMAIN PROTEIN ZASP"/>
    <property type="match status" value="1"/>
</dbReference>
<evidence type="ECO:0000256" key="2">
    <source>
        <dbReference type="ARBA" id="ARBA00022490"/>
    </source>
</evidence>
<feature type="compositionally biased region" description="Basic and acidic residues" evidence="12">
    <location>
        <begin position="276"/>
        <end position="288"/>
    </location>
</feature>
<dbReference type="GO" id="GO:0003779">
    <property type="term" value="F:actin binding"/>
    <property type="evidence" value="ECO:0007669"/>
    <property type="project" value="TreeGrafter"/>
</dbReference>
<keyword evidence="5 11" id="KW-0862">Zinc</keyword>
<evidence type="ECO:0000256" key="5">
    <source>
        <dbReference type="ARBA" id="ARBA00022833"/>
    </source>
</evidence>
<dbReference type="Pfam" id="PF00595">
    <property type="entry name" value="PDZ"/>
    <property type="match status" value="1"/>
</dbReference>
<feature type="compositionally biased region" description="Low complexity" evidence="12">
    <location>
        <begin position="162"/>
        <end position="186"/>
    </location>
</feature>
<comment type="subunit">
    <text evidence="10">Interacts with alpha-actinins ACTN1 and ACTN4, FLNA and MYH9. Interacts (via LIM zinc-binding domain) with MKRN2.</text>
</comment>
<comment type="subcellular location">
    <subcellularLocation>
        <location evidence="1">Cytoplasm</location>
        <location evidence="1">Cytoskeleton</location>
    </subcellularLocation>
</comment>
<evidence type="ECO:0000256" key="3">
    <source>
        <dbReference type="ARBA" id="ARBA00022553"/>
    </source>
</evidence>
<protein>
    <recommendedName>
        <fullName evidence="9">PDZ and LIM domain protein 2</fullName>
    </recommendedName>
</protein>
<dbReference type="GO" id="GO:0046872">
    <property type="term" value="F:metal ion binding"/>
    <property type="evidence" value="ECO:0007669"/>
    <property type="project" value="UniProtKB-KW"/>
</dbReference>
<dbReference type="SUPFAM" id="SSF50156">
    <property type="entry name" value="PDZ domain-like"/>
    <property type="match status" value="1"/>
</dbReference>
<feature type="non-terminal residue" evidence="15">
    <location>
        <position position="1"/>
    </location>
</feature>
<dbReference type="EMBL" id="JW872439">
    <property type="protein sequence ID" value="AFP04957.1"/>
    <property type="molecule type" value="mRNA"/>
</dbReference>
<feature type="region of interest" description="Disordered" evidence="12">
    <location>
        <begin position="1"/>
        <end position="52"/>
    </location>
</feature>
<dbReference type="InterPro" id="IPR001781">
    <property type="entry name" value="Znf_LIM"/>
</dbReference>
<dbReference type="FunFam" id="2.30.42.10:FF:000055">
    <property type="entry name" value="PDZ and LIM domain protein 3"/>
    <property type="match status" value="1"/>
</dbReference>
<evidence type="ECO:0000256" key="9">
    <source>
        <dbReference type="ARBA" id="ARBA00039370"/>
    </source>
</evidence>
<name>V9L183_CALMI</name>
<dbReference type="GO" id="GO:0030018">
    <property type="term" value="C:Z disc"/>
    <property type="evidence" value="ECO:0007669"/>
    <property type="project" value="TreeGrafter"/>
</dbReference>
<dbReference type="GO" id="GO:0031941">
    <property type="term" value="C:filamentous actin"/>
    <property type="evidence" value="ECO:0007669"/>
    <property type="project" value="TreeGrafter"/>
</dbReference>
<dbReference type="SUPFAM" id="SSF57716">
    <property type="entry name" value="Glucocorticoid receptor-like (DNA-binding domain)"/>
    <property type="match status" value="1"/>
</dbReference>
<feature type="compositionally biased region" description="Low complexity" evidence="12">
    <location>
        <begin position="262"/>
        <end position="275"/>
    </location>
</feature>
<dbReference type="GO" id="GO:0005912">
    <property type="term" value="C:adherens junction"/>
    <property type="evidence" value="ECO:0007669"/>
    <property type="project" value="TreeGrafter"/>
</dbReference>
<dbReference type="GO" id="GO:0061061">
    <property type="term" value="P:muscle structure development"/>
    <property type="evidence" value="ECO:0007669"/>
    <property type="project" value="TreeGrafter"/>
</dbReference>
<keyword evidence="6 11" id="KW-0440">LIM domain</keyword>
<feature type="region of interest" description="Disordered" evidence="12">
    <location>
        <begin position="226"/>
        <end position="288"/>
    </location>
</feature>
<dbReference type="GO" id="GO:0051371">
    <property type="term" value="F:muscle alpha-actinin binding"/>
    <property type="evidence" value="ECO:0007669"/>
    <property type="project" value="TreeGrafter"/>
</dbReference>
<feature type="region of interest" description="Disordered" evidence="12">
    <location>
        <begin position="162"/>
        <end position="190"/>
    </location>
</feature>
<keyword evidence="3" id="KW-0597">Phosphoprotein</keyword>
<dbReference type="Gene3D" id="2.30.42.10">
    <property type="match status" value="1"/>
</dbReference>
<sequence length="411" mass="45490">ERERGETLRPREGDTVRDKERGTEGERERGRDTERERDTDTAEMSLSLTLKGPSPWGFRITGGRDFLQPISVSKVVTDGRADLAGLQNGDIIVAINGERTSEMINMEAQSKIRQCRGSLLLAVDRPEPGSPRWMNGSPSAERFQSTVLSRRDENQNLMDISSSTYSLGTSSSTGSLSPRPSSPASPVAQLRSVSPGYSTMYSAPSWGQRVMSDEQLYVQHQGVKVMPDPPSCRSQSPVYSSVAGGRTCRSETYSPGSPPSSPGSNLSASSLSTARRLSDSQSLRRVDKESEVYKMIQENRELRSNPRQSNRFRALQKALERDERAAAAEFPGCFSPPPVPGVPRYRVCEQCDTAIVTEAVRITEGRYRHPGCYVCQDCGLNLKMRGHFWVGDELFCEKHAQERSRRSAAIS</sequence>
<keyword evidence="2" id="KW-0963">Cytoplasm</keyword>
<evidence type="ECO:0000313" key="15">
    <source>
        <dbReference type="EMBL" id="AFP04957.1"/>
    </source>
</evidence>
<evidence type="ECO:0000256" key="8">
    <source>
        <dbReference type="ARBA" id="ARBA00037701"/>
    </source>
</evidence>
<dbReference type="PROSITE" id="PS00478">
    <property type="entry name" value="LIM_DOMAIN_1"/>
    <property type="match status" value="1"/>
</dbReference>
<evidence type="ECO:0000256" key="10">
    <source>
        <dbReference type="ARBA" id="ARBA00046459"/>
    </source>
</evidence>
<dbReference type="AlphaFoldDB" id="V9L183"/>
<evidence type="ECO:0000259" key="13">
    <source>
        <dbReference type="PROSITE" id="PS50023"/>
    </source>
</evidence>
<dbReference type="InterPro" id="IPR001478">
    <property type="entry name" value="PDZ"/>
</dbReference>
<evidence type="ECO:0000256" key="4">
    <source>
        <dbReference type="ARBA" id="ARBA00022723"/>
    </source>
</evidence>
<comment type="function">
    <text evidence="8">Probable adapter protein located at the actin cytoskeleton that promotes cell attachment. Necessary for the migratory capacity of epithelial cells. Overexpression enhances cell adhesion to collagen and fibronectin and suppresses anchorage independent growth. May contribute to tumor cell migratory capacity.</text>
</comment>
<feature type="compositionally biased region" description="Basic and acidic residues" evidence="12">
    <location>
        <begin position="1"/>
        <end position="40"/>
    </location>
</feature>
<dbReference type="InterPro" id="IPR031847">
    <property type="entry name" value="PDLI1-4/Zasp-like_mid"/>
</dbReference>
<dbReference type="GO" id="GO:0001725">
    <property type="term" value="C:stress fiber"/>
    <property type="evidence" value="ECO:0007669"/>
    <property type="project" value="TreeGrafter"/>
</dbReference>
<dbReference type="Pfam" id="PF00412">
    <property type="entry name" value="LIM"/>
    <property type="match status" value="1"/>
</dbReference>
<dbReference type="InterPro" id="IPR036034">
    <property type="entry name" value="PDZ_sf"/>
</dbReference>
<feature type="domain" description="PDZ" evidence="14">
    <location>
        <begin position="43"/>
        <end position="127"/>
    </location>
</feature>
<evidence type="ECO:0000259" key="14">
    <source>
        <dbReference type="PROSITE" id="PS50106"/>
    </source>
</evidence>
<proteinExistence type="evidence at transcript level"/>
<feature type="domain" description="LIM zinc-binding" evidence="13">
    <location>
        <begin position="346"/>
        <end position="406"/>
    </location>
</feature>
<accession>V9L183</accession>
<keyword evidence="4 11" id="KW-0479">Metal-binding</keyword>
<dbReference type="Pfam" id="PF15936">
    <property type="entry name" value="DUF4749"/>
    <property type="match status" value="1"/>
</dbReference>
<dbReference type="GO" id="GO:0007507">
    <property type="term" value="P:heart development"/>
    <property type="evidence" value="ECO:0007669"/>
    <property type="project" value="TreeGrafter"/>
</dbReference>
<dbReference type="GO" id="GO:0030036">
    <property type="term" value="P:actin cytoskeleton organization"/>
    <property type="evidence" value="ECO:0007669"/>
    <property type="project" value="TreeGrafter"/>
</dbReference>
<dbReference type="PROSITE" id="PS50023">
    <property type="entry name" value="LIM_DOMAIN_2"/>
    <property type="match status" value="1"/>
</dbReference>